<reference evidence="5" key="2">
    <citation type="submission" date="2025-08" db="UniProtKB">
        <authorList>
            <consortium name="Ensembl"/>
        </authorList>
    </citation>
    <scope>IDENTIFICATION</scope>
</reference>
<feature type="domain" description="USP" evidence="4">
    <location>
        <begin position="30"/>
        <end position="345"/>
    </location>
</feature>
<keyword evidence="6" id="KW-1185">Reference proteome</keyword>
<dbReference type="Proteomes" id="UP000265120">
    <property type="component" value="Chromosome 9"/>
</dbReference>
<dbReference type="InterPro" id="IPR028889">
    <property type="entry name" value="USP"/>
</dbReference>
<dbReference type="CDD" id="cd02257">
    <property type="entry name" value="Peptidase_C19"/>
    <property type="match status" value="1"/>
</dbReference>
<dbReference type="InterPro" id="IPR001394">
    <property type="entry name" value="Peptidase_C19_UCH"/>
</dbReference>
<dbReference type="PROSITE" id="PS50235">
    <property type="entry name" value="USP_3"/>
    <property type="match status" value="1"/>
</dbReference>
<name>A0A3P8UYD0_CYNSE</name>
<dbReference type="AlphaFoldDB" id="A0A3P8UYD0"/>
<keyword evidence="3" id="KW-0378">Hydrolase</keyword>
<protein>
    <submittedName>
        <fullName evidence="5">Ubiquitin specific peptidase 53b</fullName>
    </submittedName>
</protein>
<dbReference type="PANTHER" id="PTHR22975:SF38">
    <property type="entry name" value="INACTIVE UBIQUITIN CARBOXYL-TERMINAL HYDROLASE 53 ISOFORM X1"/>
    <property type="match status" value="1"/>
</dbReference>
<reference evidence="5 6" key="1">
    <citation type="journal article" date="2014" name="Nat. Genet.">
        <title>Whole-genome sequence of a flatfish provides insights into ZW sex chromosome evolution and adaptation to a benthic lifestyle.</title>
        <authorList>
            <person name="Chen S."/>
            <person name="Zhang G."/>
            <person name="Shao C."/>
            <person name="Huang Q."/>
            <person name="Liu G."/>
            <person name="Zhang P."/>
            <person name="Song W."/>
            <person name="An N."/>
            <person name="Chalopin D."/>
            <person name="Volff J.N."/>
            <person name="Hong Y."/>
            <person name="Li Q."/>
            <person name="Sha Z."/>
            <person name="Zhou H."/>
            <person name="Xie M."/>
            <person name="Yu Q."/>
            <person name="Liu Y."/>
            <person name="Xiang H."/>
            <person name="Wang N."/>
            <person name="Wu K."/>
            <person name="Yang C."/>
            <person name="Zhou Q."/>
            <person name="Liao X."/>
            <person name="Yang L."/>
            <person name="Hu Q."/>
            <person name="Zhang J."/>
            <person name="Meng L."/>
            <person name="Jin L."/>
            <person name="Tian Y."/>
            <person name="Lian J."/>
            <person name="Yang J."/>
            <person name="Miao G."/>
            <person name="Liu S."/>
            <person name="Liang Z."/>
            <person name="Yan F."/>
            <person name="Li Y."/>
            <person name="Sun B."/>
            <person name="Zhang H."/>
            <person name="Zhang J."/>
            <person name="Zhu Y."/>
            <person name="Du M."/>
            <person name="Zhao Y."/>
            <person name="Schartl M."/>
            <person name="Tang Q."/>
            <person name="Wang J."/>
        </authorList>
    </citation>
    <scope>NUCLEOTIDE SEQUENCE</scope>
</reference>
<evidence type="ECO:0000256" key="1">
    <source>
        <dbReference type="ARBA" id="ARBA00009085"/>
    </source>
</evidence>
<sequence length="345" mass="39039">MAWVKMFKKPGGGLQKSYQPGSMLSLALSKGLLNEPGQNSCFLNSAVQVLWQLDIFRRSFRQLSGHFCLGDACIFCALKSIFSQFQQSRERVLPSDSLRNALAETFKDEQRFQLGLMDDAAECFENILERIHLHIVSDTVTDGCSSKSCITHQKFAMTLYEQFVCRCCGAFSDPHPFTEFVHYVSTTALCQQVERILAKNERLRSDMFGELLQAANNTGDLRSCPSDCGQSIKIRRVLMNCPEIVTIGFVWDSEQSDLTDDVIRSLGPRLNLCGLFNRVTDENAKRTELHLVGMICFSSKHYSAFAYHTKSSKWMFFDDATVKEVRNFTFNPSFGSKHPLPFTSS</sequence>
<reference evidence="5" key="3">
    <citation type="submission" date="2025-09" db="UniProtKB">
        <authorList>
            <consortium name="Ensembl"/>
        </authorList>
    </citation>
    <scope>IDENTIFICATION</scope>
</reference>
<dbReference type="InterPro" id="IPR038765">
    <property type="entry name" value="Papain-like_cys_pep_sf"/>
</dbReference>
<evidence type="ECO:0000259" key="4">
    <source>
        <dbReference type="PROSITE" id="PS50235"/>
    </source>
</evidence>
<dbReference type="FunFam" id="3.90.70.10:FF:000041">
    <property type="entry name" value="Inactive ubiquitin carboxyl-terminal hydrolase 53"/>
    <property type="match status" value="1"/>
</dbReference>
<dbReference type="GeneTree" id="ENSGT00940000156337"/>
<dbReference type="GO" id="GO:0005911">
    <property type="term" value="C:cell-cell junction"/>
    <property type="evidence" value="ECO:0007669"/>
    <property type="project" value="TreeGrafter"/>
</dbReference>
<accession>A0A3P8UYD0</accession>
<comment type="similarity">
    <text evidence="1">Belongs to the peptidase C19 family.</text>
</comment>
<dbReference type="GO" id="GO:0004843">
    <property type="term" value="F:cysteine-type deubiquitinase activity"/>
    <property type="evidence" value="ECO:0007669"/>
    <property type="project" value="InterPro"/>
</dbReference>
<dbReference type="Pfam" id="PF00443">
    <property type="entry name" value="UCH"/>
    <property type="match status" value="1"/>
</dbReference>
<dbReference type="GO" id="GO:0010996">
    <property type="term" value="P:response to auditory stimulus"/>
    <property type="evidence" value="ECO:0007669"/>
    <property type="project" value="TreeGrafter"/>
</dbReference>
<dbReference type="PANTHER" id="PTHR22975">
    <property type="entry name" value="UBIQUITIN SPECIFIC PROTEINASE"/>
    <property type="match status" value="1"/>
</dbReference>
<keyword evidence="2" id="KW-0833">Ubl conjugation pathway</keyword>
<dbReference type="GO" id="GO:0016579">
    <property type="term" value="P:protein deubiquitination"/>
    <property type="evidence" value="ECO:0007669"/>
    <property type="project" value="InterPro"/>
</dbReference>
<dbReference type="OMA" id="HTHICDP"/>
<dbReference type="InParanoid" id="A0A3P8UYD0"/>
<proteinExistence type="inferred from homology"/>
<dbReference type="Gene3D" id="3.90.70.10">
    <property type="entry name" value="Cysteine proteinases"/>
    <property type="match status" value="1"/>
</dbReference>
<dbReference type="InterPro" id="IPR052398">
    <property type="entry name" value="Ubiquitin_hydrolase_53/54"/>
</dbReference>
<evidence type="ECO:0000313" key="6">
    <source>
        <dbReference type="Proteomes" id="UP000265120"/>
    </source>
</evidence>
<evidence type="ECO:0000256" key="3">
    <source>
        <dbReference type="ARBA" id="ARBA00022801"/>
    </source>
</evidence>
<dbReference type="SUPFAM" id="SSF54001">
    <property type="entry name" value="Cysteine proteinases"/>
    <property type="match status" value="1"/>
</dbReference>
<dbReference type="GO" id="GO:0007605">
    <property type="term" value="P:sensory perception of sound"/>
    <property type="evidence" value="ECO:0007669"/>
    <property type="project" value="TreeGrafter"/>
</dbReference>
<evidence type="ECO:0000313" key="5">
    <source>
        <dbReference type="Ensembl" id="ENSCSEP00000006824.1"/>
    </source>
</evidence>
<organism evidence="5 6">
    <name type="scientific">Cynoglossus semilaevis</name>
    <name type="common">Tongue sole</name>
    <dbReference type="NCBI Taxonomy" id="244447"/>
    <lineage>
        <taxon>Eukaryota</taxon>
        <taxon>Metazoa</taxon>
        <taxon>Chordata</taxon>
        <taxon>Craniata</taxon>
        <taxon>Vertebrata</taxon>
        <taxon>Euteleostomi</taxon>
        <taxon>Actinopterygii</taxon>
        <taxon>Neopterygii</taxon>
        <taxon>Teleostei</taxon>
        <taxon>Neoteleostei</taxon>
        <taxon>Acanthomorphata</taxon>
        <taxon>Carangaria</taxon>
        <taxon>Pleuronectiformes</taxon>
        <taxon>Pleuronectoidei</taxon>
        <taxon>Cynoglossidae</taxon>
        <taxon>Cynoglossinae</taxon>
        <taxon>Cynoglossus</taxon>
    </lineage>
</organism>
<evidence type="ECO:0000256" key="2">
    <source>
        <dbReference type="ARBA" id="ARBA00022786"/>
    </source>
</evidence>
<dbReference type="Ensembl" id="ENSCSET00000006899.1">
    <property type="protein sequence ID" value="ENSCSEP00000006824.1"/>
    <property type="gene ID" value="ENSCSEG00000004409.1"/>
</dbReference>